<dbReference type="InterPro" id="IPR022086">
    <property type="entry name" value="IMCp"/>
</dbReference>
<organism evidence="3 4">
    <name type="scientific">Tetrahymena thermophila (strain SB210)</name>
    <dbReference type="NCBI Taxonomy" id="312017"/>
    <lineage>
        <taxon>Eukaryota</taxon>
        <taxon>Sar</taxon>
        <taxon>Alveolata</taxon>
        <taxon>Ciliophora</taxon>
        <taxon>Intramacronucleata</taxon>
        <taxon>Oligohymenophorea</taxon>
        <taxon>Hymenostomatida</taxon>
        <taxon>Tetrahymenina</taxon>
        <taxon>Tetrahymenidae</taxon>
        <taxon>Tetrahymena</taxon>
    </lineage>
</organism>
<evidence type="ECO:0000313" key="3">
    <source>
        <dbReference type="EMBL" id="EWS71304.1"/>
    </source>
</evidence>
<dbReference type="Pfam" id="PF12314">
    <property type="entry name" value="IMCp"/>
    <property type="match status" value="1"/>
</dbReference>
<feature type="coiled-coil region" evidence="1">
    <location>
        <begin position="338"/>
        <end position="365"/>
    </location>
</feature>
<feature type="region of interest" description="Disordered" evidence="2">
    <location>
        <begin position="649"/>
        <end position="690"/>
    </location>
</feature>
<feature type="compositionally biased region" description="Polar residues" evidence="2">
    <location>
        <begin position="649"/>
        <end position="660"/>
    </location>
</feature>
<dbReference type="KEGG" id="tet:TTHERM_000945249"/>
<gene>
    <name evidence="3" type="ORF">TTHERM_000945249</name>
</gene>
<dbReference type="Proteomes" id="UP000009168">
    <property type="component" value="Unassembled WGS sequence"/>
</dbReference>
<accession>W7XEY0</accession>
<dbReference type="RefSeq" id="XP_012656168.1">
    <property type="nucleotide sequence ID" value="XM_012800714.1"/>
</dbReference>
<feature type="coiled-coil region" evidence="1">
    <location>
        <begin position="123"/>
        <end position="164"/>
    </location>
</feature>
<feature type="compositionally biased region" description="Low complexity" evidence="2">
    <location>
        <begin position="661"/>
        <end position="678"/>
    </location>
</feature>
<feature type="region of interest" description="Disordered" evidence="2">
    <location>
        <begin position="1"/>
        <end position="34"/>
    </location>
</feature>
<dbReference type="AlphaFoldDB" id="W7XEY0"/>
<feature type="compositionally biased region" description="Polar residues" evidence="2">
    <location>
        <begin position="16"/>
        <end position="34"/>
    </location>
</feature>
<keyword evidence="1" id="KW-0175">Coiled coil</keyword>
<evidence type="ECO:0000256" key="2">
    <source>
        <dbReference type="SAM" id="MobiDB-lite"/>
    </source>
</evidence>
<sequence length="690" mass="81391">MNQDQADHIPVKEGSNLANDNQDQNKQPQRVSKIQQALSSFRSGVEQIYSESRERSLGRLKESEDEMQRKFSIQKVINNDVGELQNIGQDNLTRFLSDEHNEILTEAQKLDCYVIREQIKSSKNREEEEERIYRQQIEKLHKKNQELEEQIQQKKRQQRINSKNSSLNSFVKSSIDVVPKNFIPTALPFPSIEQKMQQFDISVYNNPLQGYQDQVVNTNQFQGQQQDIKQAKNQKGKTQQLDFKPIQTQIDNIPVYAAGYEQEQQDIQVVYEGEKRDLNKCLRKFAKKIFYLQRMVQDLTAERDKWKTQFEGVDSQYREYRLKYEEVIEHNKLQEKQMSENKVNLEKYKTMAVALEEEVNKLRLYNHGSGDPEVQIVEKLIEKPIEIVKHVVLEKIVEKPIEIIRTIEAPPIEIEKIVEKIVEVPVERIVEKVVQVPFETIVEKIIEVPKIEIVEKEKIIEVPRPEYIEKLVHVEKPVYIDRPQIVKEVIETKDHGLERELMMVREDYHKLQMIQENQFKELEDWKLKCIRLEDQFRTNEADKSVMIERDRSVLMDEIKNSHQTIDNLRDRIEMLYKEISMLTDNNNRKNIEMSNQIRFLEEQLAISAPRIISTTSYQGLPAYQPVPPPIVENTTAYYKTTAPAYPNNGYSSLQQPISNPQFNNSQSYQQTFQQTNNQENLPYSNSRYQL</sequence>
<name>W7XEY0_TETTS</name>
<feature type="coiled-coil region" evidence="1">
    <location>
        <begin position="558"/>
        <end position="585"/>
    </location>
</feature>
<dbReference type="EMBL" id="GG662297">
    <property type="protein sequence ID" value="EWS71304.1"/>
    <property type="molecule type" value="Genomic_DNA"/>
</dbReference>
<proteinExistence type="predicted"/>
<protein>
    <submittedName>
        <fullName evidence="3">Uncharacterized protein</fullName>
    </submittedName>
</protein>
<keyword evidence="4" id="KW-1185">Reference proteome</keyword>
<evidence type="ECO:0000313" key="4">
    <source>
        <dbReference type="Proteomes" id="UP000009168"/>
    </source>
</evidence>
<evidence type="ECO:0000256" key="1">
    <source>
        <dbReference type="SAM" id="Coils"/>
    </source>
</evidence>
<dbReference type="GeneID" id="24441191"/>
<feature type="compositionally biased region" description="Polar residues" evidence="2">
    <location>
        <begin position="679"/>
        <end position="690"/>
    </location>
</feature>
<reference evidence="4" key="1">
    <citation type="journal article" date="2006" name="PLoS Biol.">
        <title>Macronuclear genome sequence of the ciliate Tetrahymena thermophila, a model eukaryote.</title>
        <authorList>
            <person name="Eisen J.A."/>
            <person name="Coyne R.S."/>
            <person name="Wu M."/>
            <person name="Wu D."/>
            <person name="Thiagarajan M."/>
            <person name="Wortman J.R."/>
            <person name="Badger J.H."/>
            <person name="Ren Q."/>
            <person name="Amedeo P."/>
            <person name="Jones K.M."/>
            <person name="Tallon L.J."/>
            <person name="Delcher A.L."/>
            <person name="Salzberg S.L."/>
            <person name="Silva J.C."/>
            <person name="Haas B.J."/>
            <person name="Majoros W.H."/>
            <person name="Farzad M."/>
            <person name="Carlton J.M."/>
            <person name="Smith R.K. Jr."/>
            <person name="Garg J."/>
            <person name="Pearlman R.E."/>
            <person name="Karrer K.M."/>
            <person name="Sun L."/>
            <person name="Manning G."/>
            <person name="Elde N.C."/>
            <person name="Turkewitz A.P."/>
            <person name="Asai D.J."/>
            <person name="Wilkes D.E."/>
            <person name="Wang Y."/>
            <person name="Cai H."/>
            <person name="Collins K."/>
            <person name="Stewart B.A."/>
            <person name="Lee S.R."/>
            <person name="Wilamowska K."/>
            <person name="Weinberg Z."/>
            <person name="Ruzzo W.L."/>
            <person name="Wloga D."/>
            <person name="Gaertig J."/>
            <person name="Frankel J."/>
            <person name="Tsao C.-C."/>
            <person name="Gorovsky M.A."/>
            <person name="Keeling P.J."/>
            <person name="Waller R.F."/>
            <person name="Patron N.J."/>
            <person name="Cherry J.M."/>
            <person name="Stover N.A."/>
            <person name="Krieger C.J."/>
            <person name="del Toro C."/>
            <person name="Ryder H.F."/>
            <person name="Williamson S.C."/>
            <person name="Barbeau R.A."/>
            <person name="Hamilton E.P."/>
            <person name="Orias E."/>
        </authorList>
    </citation>
    <scope>NUCLEOTIDE SEQUENCE [LARGE SCALE GENOMIC DNA]</scope>
    <source>
        <strain evidence="4">SB210</strain>
    </source>
</reference>
<feature type="compositionally biased region" description="Basic and acidic residues" evidence="2">
    <location>
        <begin position="1"/>
        <end position="11"/>
    </location>
</feature>
<dbReference type="InParanoid" id="W7XEY0"/>
<dbReference type="STRING" id="312017.W7XEY0"/>